<dbReference type="Pfam" id="PF02348">
    <property type="entry name" value="CTP_transf_3"/>
    <property type="match status" value="1"/>
</dbReference>
<keyword evidence="5" id="KW-1185">Reference proteome</keyword>
<evidence type="ECO:0000256" key="1">
    <source>
        <dbReference type="ARBA" id="ARBA00022679"/>
    </source>
</evidence>
<name>A0A9Q6LJI8_PISSA</name>
<sequence length="270" mass="29880">MKLAIIIPARYYSTRLPGKPLAKIAGKTMLQRVSEIAQAACIGIEDAVVYVATEDQRIAEHAQSLGVSAIMTSDQCKTGSDRTYQAVASLPDVPDFVINLQGDAPLTPPEFIRALLLAACENKNIEVVTPVVQLTWQALDQLRANKKKTPFGGTTAILNQNNDALWFSKNIIPAMRKEAQLREHSIYSPVYQHIGLYGYRYDILARFVSLPESHYEAVEGLEQLRFLENNIKITAVPVKFIAGVVSGGVDSPEDIERVEAHIHHYGEILL</sequence>
<dbReference type="GO" id="GO:0009103">
    <property type="term" value="P:lipopolysaccharide biosynthetic process"/>
    <property type="evidence" value="ECO:0007669"/>
    <property type="project" value="UniProtKB-KW"/>
</dbReference>
<dbReference type="PANTHER" id="PTHR42866:SF2">
    <property type="entry name" value="3-DEOXY-MANNO-OCTULOSONATE CYTIDYLYLTRANSFERASE, MITOCHONDRIAL"/>
    <property type="match status" value="1"/>
</dbReference>
<dbReference type="NCBIfam" id="NF003950">
    <property type="entry name" value="PRK05450.1-3"/>
    <property type="match status" value="1"/>
</dbReference>
<accession>A0A9Q6LJI8</accession>
<dbReference type="Proteomes" id="UP000422232">
    <property type="component" value="Chromosome"/>
</dbReference>
<dbReference type="AlphaFoldDB" id="A0A9Q6LJI8"/>
<dbReference type="InterPro" id="IPR003329">
    <property type="entry name" value="Cytidylyl_trans"/>
</dbReference>
<dbReference type="InterPro" id="IPR029044">
    <property type="entry name" value="Nucleotide-diphossugar_trans"/>
</dbReference>
<dbReference type="Gene3D" id="3.90.550.10">
    <property type="entry name" value="Spore Coat Polysaccharide Biosynthesis Protein SpsA, Chain A"/>
    <property type="match status" value="1"/>
</dbReference>
<evidence type="ECO:0000256" key="3">
    <source>
        <dbReference type="ARBA" id="ARBA00022985"/>
    </source>
</evidence>
<dbReference type="EMBL" id="CP038908">
    <property type="protein sequence ID" value="QGO05001.1"/>
    <property type="molecule type" value="Genomic_DNA"/>
</dbReference>
<keyword evidence="1 4" id="KW-0808">Transferase</keyword>
<protein>
    <submittedName>
        <fullName evidence="4">3-deoxy-manno-octulosonate cytidylyltransferase</fullName>
        <ecNumber evidence="4">2.7.7.38</ecNumber>
    </submittedName>
</protein>
<proteinExistence type="predicted"/>
<gene>
    <name evidence="4" type="primary">kpsU</name>
    <name evidence="4" type="ORF">Psal009_00881</name>
</gene>
<evidence type="ECO:0000313" key="5">
    <source>
        <dbReference type="Proteomes" id="UP000422232"/>
    </source>
</evidence>
<evidence type="ECO:0000313" key="4">
    <source>
        <dbReference type="EMBL" id="QGO05001.1"/>
    </source>
</evidence>
<dbReference type="GO" id="GO:0008690">
    <property type="term" value="F:3-deoxy-manno-octulosonate cytidylyltransferase activity"/>
    <property type="evidence" value="ECO:0007669"/>
    <property type="project" value="UniProtKB-EC"/>
</dbReference>
<dbReference type="InterPro" id="IPR004528">
    <property type="entry name" value="KdsB"/>
</dbReference>
<dbReference type="CDD" id="cd02517">
    <property type="entry name" value="CMP-KDO-Synthetase"/>
    <property type="match status" value="1"/>
</dbReference>
<dbReference type="NCBIfam" id="NF003952">
    <property type="entry name" value="PRK05450.1-5"/>
    <property type="match status" value="1"/>
</dbReference>
<keyword evidence="2 4" id="KW-0548">Nucleotidyltransferase</keyword>
<dbReference type="EC" id="2.7.7.38" evidence="4"/>
<dbReference type="GO" id="GO:0005829">
    <property type="term" value="C:cytosol"/>
    <property type="evidence" value="ECO:0007669"/>
    <property type="project" value="TreeGrafter"/>
</dbReference>
<reference evidence="4 5" key="1">
    <citation type="submission" date="2019-04" db="EMBL/GenBank/DDBJ databases">
        <title>Complete genome sequencing of Piscirickettsia salmonis strain Psal-009.</title>
        <authorList>
            <person name="Schober I."/>
            <person name="Bunk B."/>
            <person name="Sproer C."/>
            <person name="Carril G.P."/>
            <person name="Riedel T."/>
            <person name="Flores-Herrera P.A."/>
            <person name="Nourdin-Galindo G."/>
            <person name="Marshall S.H."/>
            <person name="Overmann J."/>
        </authorList>
    </citation>
    <scope>NUCLEOTIDE SEQUENCE [LARGE SCALE GENOMIC DNA]</scope>
    <source>
        <strain evidence="4 5">Psal-009</strain>
    </source>
</reference>
<dbReference type="RefSeq" id="WP_036776215.1">
    <property type="nucleotide sequence ID" value="NZ_CP038893.1"/>
</dbReference>
<keyword evidence="3" id="KW-0448">Lipopolysaccharide biosynthesis</keyword>
<organism evidence="4 5">
    <name type="scientific">Piscirickettsia salmonis</name>
    <dbReference type="NCBI Taxonomy" id="1238"/>
    <lineage>
        <taxon>Bacteria</taxon>
        <taxon>Pseudomonadati</taxon>
        <taxon>Pseudomonadota</taxon>
        <taxon>Gammaproteobacteria</taxon>
        <taxon>Thiotrichales</taxon>
        <taxon>Piscirickettsiaceae</taxon>
        <taxon>Piscirickettsia</taxon>
    </lineage>
</organism>
<dbReference type="SUPFAM" id="SSF53448">
    <property type="entry name" value="Nucleotide-diphospho-sugar transferases"/>
    <property type="match status" value="1"/>
</dbReference>
<dbReference type="PANTHER" id="PTHR42866">
    <property type="entry name" value="3-DEOXY-MANNO-OCTULOSONATE CYTIDYLYLTRANSFERASE"/>
    <property type="match status" value="1"/>
</dbReference>
<evidence type="ECO:0000256" key="2">
    <source>
        <dbReference type="ARBA" id="ARBA00022695"/>
    </source>
</evidence>